<dbReference type="HOGENOM" id="CLU_1118289_0_0_4"/>
<reference evidence="2 3" key="1">
    <citation type="submission" date="2007-04" db="EMBL/GenBank/DDBJ databases">
        <title>Complete genome sequence of Burkholderia multivorans ATCC 17616.</title>
        <authorList>
            <person name="Ohtsubo Y."/>
            <person name="Yamashita A."/>
            <person name="Kurokawa K."/>
            <person name="Takami H."/>
            <person name="Yuhara S."/>
            <person name="Nishiyama E."/>
            <person name="Endo R."/>
            <person name="Miyazaki R."/>
            <person name="Ono A."/>
            <person name="Yano K."/>
            <person name="Ito M."/>
            <person name="Sota M."/>
            <person name="Yuji N."/>
            <person name="Hattori M."/>
            <person name="Tsuda M."/>
        </authorList>
    </citation>
    <scope>NUCLEOTIDE SEQUENCE [LARGE SCALE GENOMIC DNA]</scope>
    <source>
        <strain evidence="3">ATCC 17616 / 249</strain>
    </source>
</reference>
<accession>A0A0H3KEC3</accession>
<evidence type="ECO:0000313" key="2">
    <source>
        <dbReference type="EMBL" id="BAG43236.1"/>
    </source>
</evidence>
<dbReference type="Proteomes" id="UP000008815">
    <property type="component" value="Chromosome 1"/>
</dbReference>
<dbReference type="AlphaFoldDB" id="A0A0H3KEC3"/>
<dbReference type="GO" id="GO:0016491">
    <property type="term" value="F:oxidoreductase activity"/>
    <property type="evidence" value="ECO:0007669"/>
    <property type="project" value="UniProtKB-KW"/>
</dbReference>
<dbReference type="Pfam" id="PF14518">
    <property type="entry name" value="Haem_oxygenas_2"/>
    <property type="match status" value="1"/>
</dbReference>
<protein>
    <recommendedName>
        <fullName evidence="4">TenA family transcriptional regulator</fullName>
    </recommendedName>
</protein>
<dbReference type="SUPFAM" id="SSF48613">
    <property type="entry name" value="Heme oxygenase-like"/>
    <property type="match status" value="1"/>
</dbReference>
<organism evidence="2 3">
    <name type="scientific">Burkholderia multivorans (strain ATCC 17616 / 249)</name>
    <dbReference type="NCBI Taxonomy" id="395019"/>
    <lineage>
        <taxon>Bacteria</taxon>
        <taxon>Pseudomonadati</taxon>
        <taxon>Pseudomonadota</taxon>
        <taxon>Betaproteobacteria</taxon>
        <taxon>Burkholderiales</taxon>
        <taxon>Burkholderiaceae</taxon>
        <taxon>Burkholderia</taxon>
        <taxon>Burkholderia cepacia complex</taxon>
    </lineage>
</organism>
<evidence type="ECO:0008006" key="4">
    <source>
        <dbReference type="Google" id="ProtNLM"/>
    </source>
</evidence>
<sequence length="246" mass="27852">MKVPFERTGELMDLGSYPAWLRDVVGATAELKERVRMHPVFGDMSRSALSVAQLRTFFVTGWAVVSQFPEYMAMNLLKTAALRSRGDEKARRYLIRNIRVEQNHVDHWVNWANASGVAVERLLRGDAPPAGFALSHWCWKSASTDGLAESMAATNYAIEGVTGEWSARLCETDYEQQFDPSLRHRAMRWLRLHAEYDDTHPWEALDIVATLLGQAPSAEQVRAVEQSIRNSLTYFEASLDCCTQAR</sequence>
<dbReference type="PANTHER" id="PTHR40279">
    <property type="entry name" value="PQQC-LIKE PROTEIN"/>
    <property type="match status" value="1"/>
</dbReference>
<dbReference type="KEGG" id="bmj:BMULJ_01300"/>
<dbReference type="InterPro" id="IPR039068">
    <property type="entry name" value="PqqC-like"/>
</dbReference>
<dbReference type="eggNOG" id="COG5424">
    <property type="taxonomic scope" value="Bacteria"/>
</dbReference>
<dbReference type="STRING" id="395019.BMULJ_01300"/>
<dbReference type="EMBL" id="AP009385">
    <property type="protein sequence ID" value="BAG43236.1"/>
    <property type="molecule type" value="Genomic_DNA"/>
</dbReference>
<proteinExistence type="predicted"/>
<dbReference type="KEGG" id="bmu:Bmul_1941"/>
<gene>
    <name evidence="2" type="ordered locus">BMULJ_01300</name>
</gene>
<dbReference type="RefSeq" id="WP_012213621.1">
    <property type="nucleotide sequence ID" value="NC_010084.1"/>
</dbReference>
<keyword evidence="1" id="KW-0560">Oxidoreductase</keyword>
<dbReference type="Gene3D" id="1.20.910.10">
    <property type="entry name" value="Heme oxygenase-like"/>
    <property type="match status" value="1"/>
</dbReference>
<keyword evidence="3" id="KW-1185">Reference proteome</keyword>
<name>A0A0H3KEC3_BURM1</name>
<evidence type="ECO:0000313" key="3">
    <source>
        <dbReference type="Proteomes" id="UP000008815"/>
    </source>
</evidence>
<dbReference type="InterPro" id="IPR016084">
    <property type="entry name" value="Haem_Oase-like_multi-hlx"/>
</dbReference>
<evidence type="ECO:0000256" key="1">
    <source>
        <dbReference type="ARBA" id="ARBA00023002"/>
    </source>
</evidence>
<dbReference type="PANTHER" id="PTHR40279:SF3">
    <property type="entry name" value="4-AMINOBENZOATE SYNTHASE"/>
    <property type="match status" value="1"/>
</dbReference>